<keyword evidence="2" id="KW-0378">Hydrolase</keyword>
<dbReference type="AlphaFoldDB" id="A0AAW7X1L4"/>
<keyword evidence="1" id="KW-0732">Signal</keyword>
<dbReference type="Gene3D" id="3.40.50.1820">
    <property type="entry name" value="alpha/beta hydrolase"/>
    <property type="match status" value="1"/>
</dbReference>
<dbReference type="GO" id="GO:0016787">
    <property type="term" value="F:hydrolase activity"/>
    <property type="evidence" value="ECO:0007669"/>
    <property type="project" value="UniProtKB-KW"/>
</dbReference>
<dbReference type="SUPFAM" id="SSF53474">
    <property type="entry name" value="alpha/beta-Hydrolases"/>
    <property type="match status" value="1"/>
</dbReference>
<evidence type="ECO:0000313" key="3">
    <source>
        <dbReference type="Proteomes" id="UP001169760"/>
    </source>
</evidence>
<proteinExistence type="predicted"/>
<dbReference type="InterPro" id="IPR000801">
    <property type="entry name" value="Esterase-like"/>
</dbReference>
<dbReference type="RefSeq" id="WP_303491181.1">
    <property type="nucleotide sequence ID" value="NZ_JAUOPB010000002.1"/>
</dbReference>
<feature type="signal peptide" evidence="1">
    <location>
        <begin position="1"/>
        <end position="24"/>
    </location>
</feature>
<gene>
    <name evidence="2" type="ORF">Q4521_04035</name>
</gene>
<feature type="chain" id="PRO_5043543920" evidence="1">
    <location>
        <begin position="25"/>
        <end position="374"/>
    </location>
</feature>
<comment type="caution">
    <text evidence="2">The sequence shown here is derived from an EMBL/GenBank/DDBJ whole genome shotgun (WGS) entry which is preliminary data.</text>
</comment>
<organism evidence="2 3">
    <name type="scientific">Saccharophagus degradans</name>
    <dbReference type="NCBI Taxonomy" id="86304"/>
    <lineage>
        <taxon>Bacteria</taxon>
        <taxon>Pseudomonadati</taxon>
        <taxon>Pseudomonadota</taxon>
        <taxon>Gammaproteobacteria</taxon>
        <taxon>Cellvibrionales</taxon>
        <taxon>Cellvibrionaceae</taxon>
        <taxon>Saccharophagus</taxon>
    </lineage>
</organism>
<evidence type="ECO:0000313" key="2">
    <source>
        <dbReference type="EMBL" id="MDO6421635.1"/>
    </source>
</evidence>
<name>A0AAW7X1L4_9GAMM</name>
<dbReference type="PANTHER" id="PTHR48098:SF6">
    <property type="entry name" value="FERRI-BACILLIBACTIN ESTERASE BESA"/>
    <property type="match status" value="1"/>
</dbReference>
<accession>A0AAW7X1L4</accession>
<sequence length="374" mass="41377">MKKMMKYFTPFCFALCGLGMHATADTAVPAFEETADFVYPGAKVHQYYSQIVDQQYEVRIRLPGGYEQNNEAQYPVIYVLDGQWHFTSSADVLGNLTYDGQTPNSIIAAITWSGEGAVPEQLRFRDFTYTSVPNQPLSGGASLFLEALESEIIPFVETKYRANSHRTLIGSSLGGLFTTIALLEKPELFDGYIALSAPYIAEQAYFQTKLAELNGSKALKGKRLFLGVGGLEFNKPLVTDFSNQLKEANLKGLRIKTKVVPHVGHGGINAPGFTYGLQHVFKRPRLKLDDAIVANYAGSYTIHPSIPPIVISFENKKLMLSQVGAPTLSFFASSETEFYYEGANINLTFIEQVEGPMIMAVSQEGQVFELLKDQ</sequence>
<reference evidence="2" key="1">
    <citation type="submission" date="2023-07" db="EMBL/GenBank/DDBJ databases">
        <title>Genome content predicts the carbon catabolic preferences of heterotrophic bacteria.</title>
        <authorList>
            <person name="Gralka M."/>
        </authorList>
    </citation>
    <scope>NUCLEOTIDE SEQUENCE</scope>
    <source>
        <strain evidence="2">I3M17_2</strain>
    </source>
</reference>
<evidence type="ECO:0000256" key="1">
    <source>
        <dbReference type="SAM" id="SignalP"/>
    </source>
</evidence>
<dbReference type="InterPro" id="IPR050583">
    <property type="entry name" value="Mycobacterial_A85_antigen"/>
</dbReference>
<dbReference type="Proteomes" id="UP001169760">
    <property type="component" value="Unassembled WGS sequence"/>
</dbReference>
<protein>
    <submittedName>
        <fullName evidence="2">Alpha/beta hydrolase-fold protein</fullName>
    </submittedName>
</protein>
<dbReference type="PANTHER" id="PTHR48098">
    <property type="entry name" value="ENTEROCHELIN ESTERASE-RELATED"/>
    <property type="match status" value="1"/>
</dbReference>
<dbReference type="InterPro" id="IPR029058">
    <property type="entry name" value="AB_hydrolase_fold"/>
</dbReference>
<dbReference type="Pfam" id="PF00756">
    <property type="entry name" value="Esterase"/>
    <property type="match status" value="1"/>
</dbReference>
<dbReference type="EMBL" id="JAUOPB010000002">
    <property type="protein sequence ID" value="MDO6421635.1"/>
    <property type="molecule type" value="Genomic_DNA"/>
</dbReference>